<keyword evidence="2" id="KW-0732">Signal</keyword>
<name>A0A9D1WBT4_9GAMM</name>
<dbReference type="EMBL" id="DXEV01000045">
    <property type="protein sequence ID" value="HIX56324.1"/>
    <property type="molecule type" value="Genomic_DNA"/>
</dbReference>
<sequence>MGQVQGWRCWKLALVVSASLVVVSGCATAPEDQAMIESVVTALPQEVEGCVFVGNVDNDYISYTVQAARNNLRFKAAQLGANTLVETHLAVTPSMSYLYPDPWFGHGAWANTMNAPSFFLSGRAYRCPAGKGPLRPEQGAAVTAVTAAGAEPPAELSE</sequence>
<evidence type="ECO:0000256" key="2">
    <source>
        <dbReference type="SAM" id="SignalP"/>
    </source>
</evidence>
<reference evidence="3" key="1">
    <citation type="journal article" date="2021" name="PeerJ">
        <title>Extensive microbial diversity within the chicken gut microbiome revealed by metagenomics and culture.</title>
        <authorList>
            <person name="Gilroy R."/>
            <person name="Ravi A."/>
            <person name="Getino M."/>
            <person name="Pursley I."/>
            <person name="Horton D.L."/>
            <person name="Alikhan N.F."/>
            <person name="Baker D."/>
            <person name="Gharbi K."/>
            <person name="Hall N."/>
            <person name="Watson M."/>
            <person name="Adriaenssens E.M."/>
            <person name="Foster-Nyarko E."/>
            <person name="Jarju S."/>
            <person name="Secka A."/>
            <person name="Antonio M."/>
            <person name="Oren A."/>
            <person name="Chaudhuri R.R."/>
            <person name="La Ragione R."/>
            <person name="Hildebrand F."/>
            <person name="Pallen M.J."/>
        </authorList>
    </citation>
    <scope>NUCLEOTIDE SEQUENCE</scope>
    <source>
        <strain evidence="3">USASDec5-558</strain>
    </source>
</reference>
<proteinExistence type="predicted"/>
<feature type="chain" id="PRO_5038452489" evidence="2">
    <location>
        <begin position="30"/>
        <end position="158"/>
    </location>
</feature>
<evidence type="ECO:0000256" key="1">
    <source>
        <dbReference type="SAM" id="MobiDB-lite"/>
    </source>
</evidence>
<protein>
    <submittedName>
        <fullName evidence="3">DUF4156 domain-containing protein</fullName>
    </submittedName>
</protein>
<comment type="caution">
    <text evidence="3">The sequence shown here is derived from an EMBL/GenBank/DDBJ whole genome shotgun (WGS) entry which is preliminary data.</text>
</comment>
<reference evidence="3" key="2">
    <citation type="submission" date="2021-04" db="EMBL/GenBank/DDBJ databases">
        <authorList>
            <person name="Gilroy R."/>
        </authorList>
    </citation>
    <scope>NUCLEOTIDE SEQUENCE</scope>
    <source>
        <strain evidence="3">USASDec5-558</strain>
    </source>
</reference>
<feature type="signal peptide" evidence="2">
    <location>
        <begin position="1"/>
        <end position="29"/>
    </location>
</feature>
<evidence type="ECO:0000313" key="3">
    <source>
        <dbReference type="EMBL" id="HIX56324.1"/>
    </source>
</evidence>
<accession>A0A9D1WBT4</accession>
<feature type="compositionally biased region" description="Low complexity" evidence="1">
    <location>
        <begin position="139"/>
        <end position="158"/>
    </location>
</feature>
<dbReference type="AlphaFoldDB" id="A0A9D1WBT4"/>
<organism evidence="3 4">
    <name type="scientific">Candidatus Anaerobiospirillum pullistercoris</name>
    <dbReference type="NCBI Taxonomy" id="2838452"/>
    <lineage>
        <taxon>Bacteria</taxon>
        <taxon>Pseudomonadati</taxon>
        <taxon>Pseudomonadota</taxon>
        <taxon>Gammaproteobacteria</taxon>
        <taxon>Aeromonadales</taxon>
        <taxon>Succinivibrionaceae</taxon>
        <taxon>Anaerobiospirillum</taxon>
    </lineage>
</organism>
<dbReference type="Proteomes" id="UP000886829">
    <property type="component" value="Unassembled WGS sequence"/>
</dbReference>
<evidence type="ECO:0000313" key="4">
    <source>
        <dbReference type="Proteomes" id="UP000886829"/>
    </source>
</evidence>
<feature type="region of interest" description="Disordered" evidence="1">
    <location>
        <begin position="138"/>
        <end position="158"/>
    </location>
</feature>
<gene>
    <name evidence="3" type="ORF">H9850_02510</name>
</gene>